<evidence type="ECO:0000256" key="1">
    <source>
        <dbReference type="ARBA" id="ARBA00005594"/>
    </source>
</evidence>
<keyword evidence="13" id="KW-1185">Reference proteome</keyword>
<dbReference type="Pfam" id="PF03485">
    <property type="entry name" value="Arg_tRNA_synt_N"/>
    <property type="match status" value="1"/>
</dbReference>
<dbReference type="RefSeq" id="WP_179362059.1">
    <property type="nucleotide sequence ID" value="NZ_CP026994.1"/>
</dbReference>
<evidence type="ECO:0000313" key="13">
    <source>
        <dbReference type="Proteomes" id="UP000509441"/>
    </source>
</evidence>
<dbReference type="InterPro" id="IPR001278">
    <property type="entry name" value="Arg-tRNA-ligase"/>
</dbReference>
<dbReference type="EMBL" id="CP026994">
    <property type="protein sequence ID" value="QLH04837.1"/>
    <property type="molecule type" value="Genomic_DNA"/>
</dbReference>
<dbReference type="Pfam" id="PF00750">
    <property type="entry name" value="tRNA-synt_1d"/>
    <property type="match status" value="1"/>
</dbReference>
<feature type="domain" description="Arginyl tRNA synthetase N-terminal" evidence="11">
    <location>
        <begin position="4"/>
        <end position="90"/>
    </location>
</feature>
<organism evidence="12 13">
    <name type="scientific">Nitrosopumilus oxyclinae</name>
    <dbReference type="NCBI Taxonomy" id="1959104"/>
    <lineage>
        <taxon>Archaea</taxon>
        <taxon>Nitrososphaerota</taxon>
        <taxon>Nitrososphaeria</taxon>
        <taxon>Nitrosopumilales</taxon>
        <taxon>Nitrosopumilaceae</taxon>
        <taxon>Nitrosopumilus</taxon>
    </lineage>
</organism>
<dbReference type="PROSITE" id="PS00178">
    <property type="entry name" value="AA_TRNA_LIGASE_I"/>
    <property type="match status" value="1"/>
</dbReference>
<dbReference type="PANTHER" id="PTHR11956:SF5">
    <property type="entry name" value="ARGININE--TRNA LIGASE, CYTOPLASMIC"/>
    <property type="match status" value="1"/>
</dbReference>
<keyword evidence="5 8" id="KW-0648">Protein biosynthesis</keyword>
<dbReference type="InterPro" id="IPR008909">
    <property type="entry name" value="DALR_anticod-bd"/>
</dbReference>
<dbReference type="Gene3D" id="3.40.50.620">
    <property type="entry name" value="HUPs"/>
    <property type="match status" value="1"/>
</dbReference>
<evidence type="ECO:0000256" key="3">
    <source>
        <dbReference type="ARBA" id="ARBA00022741"/>
    </source>
</evidence>
<keyword evidence="2 8" id="KW-0436">Ligase</keyword>
<keyword evidence="4 8" id="KW-0067">ATP-binding</keyword>
<evidence type="ECO:0000256" key="7">
    <source>
        <dbReference type="ARBA" id="ARBA00049339"/>
    </source>
</evidence>
<comment type="similarity">
    <text evidence="1 8 9">Belongs to the class-I aminoacyl-tRNA synthetase family.</text>
</comment>
<protein>
    <recommendedName>
        <fullName evidence="8">Arginine--tRNA ligase</fullName>
        <ecNumber evidence="8">6.1.1.19</ecNumber>
    </recommendedName>
    <alternativeName>
        <fullName evidence="8">Arginyl-tRNA synthetase</fullName>
        <shortName evidence="8">ArgRS</shortName>
    </alternativeName>
</protein>
<feature type="domain" description="DALR anticodon binding" evidence="10">
    <location>
        <begin position="512"/>
        <end position="628"/>
    </location>
</feature>
<dbReference type="AlphaFoldDB" id="A0A7D5R3Q3"/>
<dbReference type="SMART" id="SM01016">
    <property type="entry name" value="Arg_tRNA_synt_N"/>
    <property type="match status" value="1"/>
</dbReference>
<dbReference type="InterPro" id="IPR005148">
    <property type="entry name" value="Arg-tRNA-synth_N"/>
</dbReference>
<dbReference type="GO" id="GO:0005737">
    <property type="term" value="C:cytoplasm"/>
    <property type="evidence" value="ECO:0007669"/>
    <property type="project" value="UniProtKB-SubCell"/>
</dbReference>
<evidence type="ECO:0000256" key="4">
    <source>
        <dbReference type="ARBA" id="ARBA00022840"/>
    </source>
</evidence>
<dbReference type="InterPro" id="IPR009080">
    <property type="entry name" value="tRNAsynth_Ia_anticodon-bd"/>
</dbReference>
<evidence type="ECO:0000256" key="8">
    <source>
        <dbReference type="HAMAP-Rule" id="MF_00123"/>
    </source>
</evidence>
<name>A0A7D5R3Q3_9ARCH</name>
<dbReference type="OrthoDB" id="372102at2157"/>
<dbReference type="GO" id="GO:0006420">
    <property type="term" value="P:arginyl-tRNA aminoacylation"/>
    <property type="evidence" value="ECO:0007669"/>
    <property type="project" value="UniProtKB-UniRule"/>
</dbReference>
<reference evidence="12 13" key="1">
    <citation type="submission" date="2018-02" db="EMBL/GenBank/DDBJ databases">
        <title>Complete genome of Nitrosopumilus oxyclinae HCE1.</title>
        <authorList>
            <person name="Qin W."/>
            <person name="Zheng Y."/>
            <person name="Stahl D.A."/>
        </authorList>
    </citation>
    <scope>NUCLEOTIDE SEQUENCE [LARGE SCALE GENOMIC DNA]</scope>
    <source>
        <strain evidence="12 13">HCE1</strain>
    </source>
</reference>
<sequence>MTFKSILDEIENNLNKILSDLSISDVMFSVEPAKPGFGDVSSNVSFLLAKQLKKSPKEIAEILSSKYSDCTSMLVLKSEAHPSGYLNFFANWDKLNQLILSESYLDTCGDVEIGNGSSVVVEHTSVNPNKALHIGHIRNIIIGDTVSRILKKADYKVNVLNYIDDSGLQVADIIVGFKHFGYAQEPPDGKKFDHYCGDDVYVKTTEKYEQDSSLEEIRKNVLKELEDGDSETAKFGDKITRRVLAGQLETCWNFGVTYDCLNFESQIIRSGLWDEIFEKLKEMNLIEFENEGKNNGCWVIRGDGKEEDKVIVRSNGTATYIAKDIPYAAWKLGLIKDPFNYEKYEKEQPNSRVLWQTTLKNTEKISKDFTAEKVVTVIDSRQARLQKIITGLMGKFKSVPDAYNHLGYESVTLSSDTAKTLGLETDGKQAQMSGRKGLYVSADSVYNILKEKTKEETKRRHPEMDDSEIETIAHSVSVGTIRYEMIKQDLDKIITFDLTKSLSLEGDTSPYIQYTHARASRILEKSGRIPTINVDFTLLNEKSELDLIKNIGLFNLQVRDAAKNLSPKVIARYCYDLAVSFNSFYEKSKVLELGDVELENSRLCLVNSFKIVLEKALDLLGIQSPDRM</sequence>
<dbReference type="KEGG" id="nox:C5F49_05545"/>
<keyword evidence="6 8" id="KW-0030">Aminoacyl-tRNA synthetase</keyword>
<evidence type="ECO:0000259" key="11">
    <source>
        <dbReference type="SMART" id="SM01016"/>
    </source>
</evidence>
<dbReference type="InterPro" id="IPR036695">
    <property type="entry name" value="Arg-tRNA-synth_N_sf"/>
</dbReference>
<dbReference type="SUPFAM" id="SSF52374">
    <property type="entry name" value="Nucleotidylyl transferase"/>
    <property type="match status" value="1"/>
</dbReference>
<evidence type="ECO:0000256" key="2">
    <source>
        <dbReference type="ARBA" id="ARBA00022598"/>
    </source>
</evidence>
<dbReference type="PRINTS" id="PR01038">
    <property type="entry name" value="TRNASYNTHARG"/>
</dbReference>
<dbReference type="InterPro" id="IPR035684">
    <property type="entry name" value="ArgRS_core"/>
</dbReference>
<dbReference type="GO" id="GO:0005524">
    <property type="term" value="F:ATP binding"/>
    <property type="evidence" value="ECO:0007669"/>
    <property type="project" value="UniProtKB-UniRule"/>
</dbReference>
<evidence type="ECO:0000256" key="5">
    <source>
        <dbReference type="ARBA" id="ARBA00022917"/>
    </source>
</evidence>
<evidence type="ECO:0000259" key="10">
    <source>
        <dbReference type="SMART" id="SM00836"/>
    </source>
</evidence>
<dbReference type="SUPFAM" id="SSF55190">
    <property type="entry name" value="Arginyl-tRNA synthetase (ArgRS), N-terminal 'additional' domain"/>
    <property type="match status" value="1"/>
</dbReference>
<dbReference type="HAMAP" id="MF_00123">
    <property type="entry name" value="Arg_tRNA_synth"/>
    <property type="match status" value="1"/>
</dbReference>
<comment type="subcellular location">
    <subcellularLocation>
        <location evidence="8">Cytoplasm</location>
    </subcellularLocation>
</comment>
<evidence type="ECO:0000313" key="12">
    <source>
        <dbReference type="EMBL" id="QLH04837.1"/>
    </source>
</evidence>
<evidence type="ECO:0000256" key="6">
    <source>
        <dbReference type="ARBA" id="ARBA00023146"/>
    </source>
</evidence>
<dbReference type="PANTHER" id="PTHR11956">
    <property type="entry name" value="ARGINYL-TRNA SYNTHETASE"/>
    <property type="match status" value="1"/>
</dbReference>
<dbReference type="GO" id="GO:0004814">
    <property type="term" value="F:arginine-tRNA ligase activity"/>
    <property type="evidence" value="ECO:0007669"/>
    <property type="project" value="UniProtKB-UniRule"/>
</dbReference>
<dbReference type="InterPro" id="IPR001412">
    <property type="entry name" value="aa-tRNA-synth_I_CS"/>
</dbReference>
<dbReference type="SMART" id="SM00836">
    <property type="entry name" value="DALR_1"/>
    <property type="match status" value="1"/>
</dbReference>
<dbReference type="InterPro" id="IPR014729">
    <property type="entry name" value="Rossmann-like_a/b/a_fold"/>
</dbReference>
<dbReference type="Gene3D" id="3.30.1360.70">
    <property type="entry name" value="Arginyl tRNA synthetase N-terminal domain"/>
    <property type="match status" value="1"/>
</dbReference>
<feature type="short sequence motif" description="'HIGH' region" evidence="8">
    <location>
        <begin position="126"/>
        <end position="136"/>
    </location>
</feature>
<dbReference type="Proteomes" id="UP000509441">
    <property type="component" value="Chromosome"/>
</dbReference>
<dbReference type="FunFam" id="1.10.730.10:FF:000006">
    <property type="entry name" value="Arginyl-tRNA synthetase 2, mitochondrial"/>
    <property type="match status" value="1"/>
</dbReference>
<keyword evidence="3 8" id="KW-0547">Nucleotide-binding</keyword>
<dbReference type="Gene3D" id="1.10.730.10">
    <property type="entry name" value="Isoleucyl-tRNA Synthetase, Domain 1"/>
    <property type="match status" value="1"/>
</dbReference>
<comment type="catalytic activity">
    <reaction evidence="7 8">
        <text>tRNA(Arg) + L-arginine + ATP = L-arginyl-tRNA(Arg) + AMP + diphosphate</text>
        <dbReference type="Rhea" id="RHEA:20301"/>
        <dbReference type="Rhea" id="RHEA-COMP:9658"/>
        <dbReference type="Rhea" id="RHEA-COMP:9673"/>
        <dbReference type="ChEBI" id="CHEBI:30616"/>
        <dbReference type="ChEBI" id="CHEBI:32682"/>
        <dbReference type="ChEBI" id="CHEBI:33019"/>
        <dbReference type="ChEBI" id="CHEBI:78442"/>
        <dbReference type="ChEBI" id="CHEBI:78513"/>
        <dbReference type="ChEBI" id="CHEBI:456215"/>
        <dbReference type="EC" id="6.1.1.19"/>
    </reaction>
</comment>
<dbReference type="SUPFAM" id="SSF47323">
    <property type="entry name" value="Anticodon-binding domain of a subclass of class I aminoacyl-tRNA synthetases"/>
    <property type="match status" value="1"/>
</dbReference>
<dbReference type="Pfam" id="PF05746">
    <property type="entry name" value="DALR_1"/>
    <property type="match status" value="1"/>
</dbReference>
<dbReference type="GeneID" id="56061418"/>
<keyword evidence="8" id="KW-0963">Cytoplasm</keyword>
<evidence type="ECO:0000256" key="9">
    <source>
        <dbReference type="RuleBase" id="RU363038"/>
    </source>
</evidence>
<gene>
    <name evidence="8 12" type="primary">argS</name>
    <name evidence="12" type="ORF">C5F49_05545</name>
</gene>
<accession>A0A7D5R3Q3</accession>
<dbReference type="CDD" id="cd07956">
    <property type="entry name" value="Anticodon_Ia_Arg"/>
    <property type="match status" value="1"/>
</dbReference>
<proteinExistence type="inferred from homology"/>
<dbReference type="EC" id="6.1.1.19" evidence="8"/>